<gene>
    <name evidence="1" type="ORF">D0Y65_048146</name>
</gene>
<evidence type="ECO:0000313" key="1">
    <source>
        <dbReference type="EMBL" id="RZB51604.1"/>
    </source>
</evidence>
<keyword evidence="2" id="KW-1185">Reference proteome</keyword>
<dbReference type="Proteomes" id="UP000289340">
    <property type="component" value="Chromosome 18"/>
</dbReference>
<dbReference type="EMBL" id="QZWG01000018">
    <property type="protein sequence ID" value="RZB51604.1"/>
    <property type="molecule type" value="Genomic_DNA"/>
</dbReference>
<comment type="caution">
    <text evidence="1">The sequence shown here is derived from an EMBL/GenBank/DDBJ whole genome shotgun (WGS) entry which is preliminary data.</text>
</comment>
<proteinExistence type="predicted"/>
<protein>
    <submittedName>
        <fullName evidence="1">ATP-dependent Clp protease proteolytic subunit 5, chloroplastic isoform B</fullName>
    </submittedName>
</protein>
<dbReference type="AlphaFoldDB" id="A0A445FRY0"/>
<sequence>MERWYQGNLFFPNLLCANEESFPSSPEHSGGVKEEVDAGVKLIGTTSHFVIEGLVAVPIIEQMVNKVECSPSV</sequence>
<dbReference type="GO" id="GO:0006508">
    <property type="term" value="P:proteolysis"/>
    <property type="evidence" value="ECO:0007669"/>
    <property type="project" value="UniProtKB-KW"/>
</dbReference>
<organism evidence="1 2">
    <name type="scientific">Glycine soja</name>
    <name type="common">Wild soybean</name>
    <dbReference type="NCBI Taxonomy" id="3848"/>
    <lineage>
        <taxon>Eukaryota</taxon>
        <taxon>Viridiplantae</taxon>
        <taxon>Streptophyta</taxon>
        <taxon>Embryophyta</taxon>
        <taxon>Tracheophyta</taxon>
        <taxon>Spermatophyta</taxon>
        <taxon>Magnoliopsida</taxon>
        <taxon>eudicotyledons</taxon>
        <taxon>Gunneridae</taxon>
        <taxon>Pentapetalae</taxon>
        <taxon>rosids</taxon>
        <taxon>fabids</taxon>
        <taxon>Fabales</taxon>
        <taxon>Fabaceae</taxon>
        <taxon>Papilionoideae</taxon>
        <taxon>50 kb inversion clade</taxon>
        <taxon>NPAAA clade</taxon>
        <taxon>indigoferoid/millettioid clade</taxon>
        <taxon>Phaseoleae</taxon>
        <taxon>Glycine</taxon>
        <taxon>Glycine subgen. Soja</taxon>
    </lineage>
</organism>
<dbReference type="GO" id="GO:0008233">
    <property type="term" value="F:peptidase activity"/>
    <property type="evidence" value="ECO:0007669"/>
    <property type="project" value="UniProtKB-KW"/>
</dbReference>
<accession>A0A445FRY0</accession>
<evidence type="ECO:0000313" key="2">
    <source>
        <dbReference type="Proteomes" id="UP000289340"/>
    </source>
</evidence>
<keyword evidence="1" id="KW-0378">Hydrolase</keyword>
<keyword evidence="1" id="KW-0645">Protease</keyword>
<name>A0A445FRY0_GLYSO</name>
<reference evidence="1 2" key="1">
    <citation type="submission" date="2018-09" db="EMBL/GenBank/DDBJ databases">
        <title>A high-quality reference genome of wild soybean provides a powerful tool to mine soybean genomes.</title>
        <authorList>
            <person name="Xie M."/>
            <person name="Chung C.Y.L."/>
            <person name="Li M.-W."/>
            <person name="Wong F.-L."/>
            <person name="Chan T.-F."/>
            <person name="Lam H.-M."/>
        </authorList>
    </citation>
    <scope>NUCLEOTIDE SEQUENCE [LARGE SCALE GENOMIC DNA]</scope>
    <source>
        <strain evidence="2">cv. W05</strain>
        <tissue evidence="1">Hypocotyl of etiolated seedlings</tissue>
    </source>
</reference>